<dbReference type="InterPro" id="IPR044661">
    <property type="entry name" value="MED15a/b/c-like"/>
</dbReference>
<organism evidence="4 5">
    <name type="scientific">Papaver nudicaule</name>
    <name type="common">Iceland poppy</name>
    <dbReference type="NCBI Taxonomy" id="74823"/>
    <lineage>
        <taxon>Eukaryota</taxon>
        <taxon>Viridiplantae</taxon>
        <taxon>Streptophyta</taxon>
        <taxon>Embryophyta</taxon>
        <taxon>Tracheophyta</taxon>
        <taxon>Spermatophyta</taxon>
        <taxon>Magnoliopsida</taxon>
        <taxon>Ranunculales</taxon>
        <taxon>Papaveraceae</taxon>
        <taxon>Papaveroideae</taxon>
        <taxon>Papaver</taxon>
    </lineage>
</organism>
<keyword evidence="2" id="KW-0539">Nucleus</keyword>
<sequence length="106" mass="11843">MDNNNWSPGDATDWRRQLQPSSRQRIITMITETLKRHLLISDPEGLIELNKVATRFEGNVLSSATSQSDYLRIISSKMLVMEPNGVPNSSPLSTVSVKPLSYSLPD</sequence>
<name>A0AA41VQI6_PAPNU</name>
<keyword evidence="5" id="KW-1185">Reference proteome</keyword>
<proteinExistence type="predicted"/>
<dbReference type="PANTHER" id="PTHR33137:SF4">
    <property type="entry name" value="MEDIATOR OF RNA POLYMERASE II TRANSCRIPTION SUBUNIT 15A-RELATED"/>
    <property type="match status" value="1"/>
</dbReference>
<evidence type="ECO:0000313" key="5">
    <source>
        <dbReference type="Proteomes" id="UP001177140"/>
    </source>
</evidence>
<dbReference type="InterPro" id="IPR036546">
    <property type="entry name" value="MED15_KIX"/>
</dbReference>
<protein>
    <recommendedName>
        <fullName evidence="3">Mediator complex subunit 15 KIX domain-containing protein</fullName>
    </recommendedName>
</protein>
<dbReference type="GO" id="GO:0005634">
    <property type="term" value="C:nucleus"/>
    <property type="evidence" value="ECO:0007669"/>
    <property type="project" value="UniProtKB-SubCell"/>
</dbReference>
<accession>A0AA41VQI6</accession>
<dbReference type="FunFam" id="1.10.246.20:FF:000003">
    <property type="entry name" value="Mediator of RNA polymerase II transcription subunit 15a"/>
    <property type="match status" value="1"/>
</dbReference>
<dbReference type="AlphaFoldDB" id="A0AA41VQI6"/>
<dbReference type="PANTHER" id="PTHR33137">
    <property type="entry name" value="MEDIATOR OF RNA POLYMERASE II TRANSCRIPTION SUBUNIT 15A-RELATED"/>
    <property type="match status" value="1"/>
</dbReference>
<comment type="subcellular location">
    <subcellularLocation>
        <location evidence="1">Nucleus</location>
    </subcellularLocation>
</comment>
<comment type="caution">
    <text evidence="4">The sequence shown here is derived from an EMBL/GenBank/DDBJ whole genome shotgun (WGS) entry which is preliminary data.</text>
</comment>
<dbReference type="GO" id="GO:0031490">
    <property type="term" value="F:chromatin DNA binding"/>
    <property type="evidence" value="ECO:0007669"/>
    <property type="project" value="InterPro"/>
</dbReference>
<dbReference type="Gene3D" id="1.10.246.20">
    <property type="entry name" value="Coactivator CBP, KIX domain"/>
    <property type="match status" value="1"/>
</dbReference>
<evidence type="ECO:0000259" key="3">
    <source>
        <dbReference type="Pfam" id="PF16987"/>
    </source>
</evidence>
<feature type="domain" description="Mediator complex subunit 15 KIX" evidence="3">
    <location>
        <begin position="12"/>
        <end position="82"/>
    </location>
</feature>
<dbReference type="Proteomes" id="UP001177140">
    <property type="component" value="Unassembled WGS sequence"/>
</dbReference>
<dbReference type="GO" id="GO:0003713">
    <property type="term" value="F:transcription coactivator activity"/>
    <property type="evidence" value="ECO:0007669"/>
    <property type="project" value="InterPro"/>
</dbReference>
<gene>
    <name evidence="4" type="ORF">MKW94_010704</name>
</gene>
<dbReference type="InterPro" id="IPR036529">
    <property type="entry name" value="KIX_dom_sf"/>
</dbReference>
<dbReference type="Pfam" id="PF16987">
    <property type="entry name" value="KIX_2"/>
    <property type="match status" value="1"/>
</dbReference>
<evidence type="ECO:0000256" key="2">
    <source>
        <dbReference type="ARBA" id="ARBA00023242"/>
    </source>
</evidence>
<evidence type="ECO:0000313" key="4">
    <source>
        <dbReference type="EMBL" id="MCL7045639.1"/>
    </source>
</evidence>
<dbReference type="EMBL" id="JAJJMA010271997">
    <property type="protein sequence ID" value="MCL7045639.1"/>
    <property type="molecule type" value="Genomic_DNA"/>
</dbReference>
<evidence type="ECO:0000256" key="1">
    <source>
        <dbReference type="ARBA" id="ARBA00004123"/>
    </source>
</evidence>
<reference evidence="4" key="1">
    <citation type="submission" date="2022-03" db="EMBL/GenBank/DDBJ databases">
        <title>A functionally conserved STORR gene fusion in Papaver species that diverged 16.8 million years ago.</title>
        <authorList>
            <person name="Catania T."/>
        </authorList>
    </citation>
    <scope>NUCLEOTIDE SEQUENCE</scope>
    <source>
        <strain evidence="4">S-191538</strain>
    </source>
</reference>